<evidence type="ECO:0000313" key="2">
    <source>
        <dbReference type="Proteomes" id="UP000593564"/>
    </source>
</evidence>
<organism evidence="1 2">
    <name type="scientific">Camellia sinensis</name>
    <name type="common">Tea plant</name>
    <name type="synonym">Thea sinensis</name>
    <dbReference type="NCBI Taxonomy" id="4442"/>
    <lineage>
        <taxon>Eukaryota</taxon>
        <taxon>Viridiplantae</taxon>
        <taxon>Streptophyta</taxon>
        <taxon>Embryophyta</taxon>
        <taxon>Tracheophyta</taxon>
        <taxon>Spermatophyta</taxon>
        <taxon>Magnoliopsida</taxon>
        <taxon>eudicotyledons</taxon>
        <taxon>Gunneridae</taxon>
        <taxon>Pentapetalae</taxon>
        <taxon>asterids</taxon>
        <taxon>Ericales</taxon>
        <taxon>Theaceae</taxon>
        <taxon>Camellia</taxon>
    </lineage>
</organism>
<reference evidence="1 2" key="2">
    <citation type="submission" date="2020-07" db="EMBL/GenBank/DDBJ databases">
        <title>Genome assembly of wild tea tree DASZ reveals pedigree and selection history of tea varieties.</title>
        <authorList>
            <person name="Zhang W."/>
        </authorList>
    </citation>
    <scope>NUCLEOTIDE SEQUENCE [LARGE SCALE GENOMIC DNA]</scope>
    <source>
        <strain evidence="2">cv. G240</strain>
        <tissue evidence="1">Leaf</tissue>
    </source>
</reference>
<sequence length="67" mass="7841">MEKVGRMKLGSQRLEVSARGLGCMSMSNGFYGPGKTRNRYDQTHPPCHPSRYHFPRRHLRRLRPICQ</sequence>
<gene>
    <name evidence="1" type="ORF">HYC85_013069</name>
</gene>
<evidence type="ECO:0000313" key="1">
    <source>
        <dbReference type="EMBL" id="KAF5951076.1"/>
    </source>
</evidence>
<dbReference type="Proteomes" id="UP000593564">
    <property type="component" value="Unassembled WGS sequence"/>
</dbReference>
<keyword evidence="2" id="KW-1185">Reference proteome</keyword>
<protein>
    <recommendedName>
        <fullName evidence="3">Aldo/keto reductase</fullName>
    </recommendedName>
</protein>
<accession>A0A7J7HGS6</accession>
<dbReference type="AlphaFoldDB" id="A0A7J7HGS6"/>
<evidence type="ECO:0008006" key="3">
    <source>
        <dbReference type="Google" id="ProtNLM"/>
    </source>
</evidence>
<reference evidence="2" key="1">
    <citation type="journal article" date="2020" name="Nat. Commun.">
        <title>Genome assembly of wild tea tree DASZ reveals pedigree and selection history of tea varieties.</title>
        <authorList>
            <person name="Zhang W."/>
            <person name="Zhang Y."/>
            <person name="Qiu H."/>
            <person name="Guo Y."/>
            <person name="Wan H."/>
            <person name="Zhang X."/>
            <person name="Scossa F."/>
            <person name="Alseekh S."/>
            <person name="Zhang Q."/>
            <person name="Wang P."/>
            <person name="Xu L."/>
            <person name="Schmidt M.H."/>
            <person name="Jia X."/>
            <person name="Li D."/>
            <person name="Zhu A."/>
            <person name="Guo F."/>
            <person name="Chen W."/>
            <person name="Ni D."/>
            <person name="Usadel B."/>
            <person name="Fernie A.R."/>
            <person name="Wen W."/>
        </authorList>
    </citation>
    <scope>NUCLEOTIDE SEQUENCE [LARGE SCALE GENOMIC DNA]</scope>
    <source>
        <strain evidence="2">cv. G240</strain>
    </source>
</reference>
<name>A0A7J7HGS6_CAMSI</name>
<comment type="caution">
    <text evidence="1">The sequence shown here is derived from an EMBL/GenBank/DDBJ whole genome shotgun (WGS) entry which is preliminary data.</text>
</comment>
<proteinExistence type="predicted"/>
<dbReference type="EMBL" id="JACBKZ010000005">
    <property type="protein sequence ID" value="KAF5951076.1"/>
    <property type="molecule type" value="Genomic_DNA"/>
</dbReference>